<dbReference type="InterPro" id="IPR002474">
    <property type="entry name" value="CarbamoylP_synth_ssu_N"/>
</dbReference>
<dbReference type="PROSITE" id="PS51273">
    <property type="entry name" value="GATASE_TYPE_1"/>
    <property type="match status" value="1"/>
</dbReference>
<evidence type="ECO:0000256" key="5">
    <source>
        <dbReference type="ARBA" id="ARBA00022598"/>
    </source>
</evidence>
<accession>A0A6J6F6G6</accession>
<evidence type="ECO:0000259" key="13">
    <source>
        <dbReference type="SMART" id="SM01097"/>
    </source>
</evidence>
<dbReference type="SMART" id="SM01097">
    <property type="entry name" value="CPSase_sm_chain"/>
    <property type="match status" value="1"/>
</dbReference>
<dbReference type="GO" id="GO:0006221">
    <property type="term" value="P:pyrimidine nucleotide biosynthetic process"/>
    <property type="evidence" value="ECO:0007669"/>
    <property type="project" value="UniProtKB-KW"/>
</dbReference>
<comment type="catalytic activity">
    <reaction evidence="11">
        <text>hydrogencarbonate + L-glutamine + 2 ATP + H2O = carbamoyl phosphate + L-glutamate + 2 ADP + phosphate + 2 H(+)</text>
        <dbReference type="Rhea" id="RHEA:18633"/>
        <dbReference type="ChEBI" id="CHEBI:15377"/>
        <dbReference type="ChEBI" id="CHEBI:15378"/>
        <dbReference type="ChEBI" id="CHEBI:17544"/>
        <dbReference type="ChEBI" id="CHEBI:29985"/>
        <dbReference type="ChEBI" id="CHEBI:30616"/>
        <dbReference type="ChEBI" id="CHEBI:43474"/>
        <dbReference type="ChEBI" id="CHEBI:58228"/>
        <dbReference type="ChEBI" id="CHEBI:58359"/>
        <dbReference type="ChEBI" id="CHEBI:456216"/>
        <dbReference type="EC" id="6.3.5.5"/>
    </reaction>
</comment>
<dbReference type="NCBIfam" id="TIGR01368">
    <property type="entry name" value="CPSaseIIsmall"/>
    <property type="match status" value="1"/>
</dbReference>
<dbReference type="Gene3D" id="3.40.50.880">
    <property type="match status" value="1"/>
</dbReference>
<dbReference type="InterPro" id="IPR035686">
    <property type="entry name" value="CPSase_GATase1"/>
</dbReference>
<dbReference type="FunFam" id="3.50.30.20:FF:000001">
    <property type="entry name" value="Carbamoyl-phosphate synthase small chain"/>
    <property type="match status" value="1"/>
</dbReference>
<dbReference type="Pfam" id="PF00117">
    <property type="entry name" value="GATase"/>
    <property type="match status" value="1"/>
</dbReference>
<comment type="pathway">
    <text evidence="2">Amino-acid biosynthesis; L-arginine biosynthesis; carbamoyl phosphate from bicarbonate: step 1/1.</text>
</comment>
<keyword evidence="9" id="KW-0665">Pyrimidine biosynthesis</keyword>
<evidence type="ECO:0000256" key="1">
    <source>
        <dbReference type="ARBA" id="ARBA00004812"/>
    </source>
</evidence>
<evidence type="ECO:0000256" key="3">
    <source>
        <dbReference type="ARBA" id="ARBA00007800"/>
    </source>
</evidence>
<dbReference type="InterPro" id="IPR050472">
    <property type="entry name" value="Anth_synth/Amidotransfase"/>
</dbReference>
<comment type="catalytic activity">
    <reaction evidence="12">
        <text>L-glutamine + H2O = L-glutamate + NH4(+)</text>
        <dbReference type="Rhea" id="RHEA:15889"/>
        <dbReference type="ChEBI" id="CHEBI:15377"/>
        <dbReference type="ChEBI" id="CHEBI:28938"/>
        <dbReference type="ChEBI" id="CHEBI:29985"/>
        <dbReference type="ChEBI" id="CHEBI:58359"/>
    </reaction>
</comment>
<keyword evidence="7" id="KW-0067">ATP-binding</keyword>
<dbReference type="PRINTS" id="PR00097">
    <property type="entry name" value="ANTSNTHASEII"/>
</dbReference>
<dbReference type="GO" id="GO:0006207">
    <property type="term" value="P:'de novo' pyrimidine nucleobase biosynthetic process"/>
    <property type="evidence" value="ECO:0007669"/>
    <property type="project" value="InterPro"/>
</dbReference>
<organism evidence="14">
    <name type="scientific">freshwater metagenome</name>
    <dbReference type="NCBI Taxonomy" id="449393"/>
    <lineage>
        <taxon>unclassified sequences</taxon>
        <taxon>metagenomes</taxon>
        <taxon>ecological metagenomes</taxon>
    </lineage>
</organism>
<protein>
    <recommendedName>
        <fullName evidence="4">carbamoyl-phosphate synthase (glutamine-hydrolyzing)</fullName>
        <ecNumber evidence="4">6.3.5.5</ecNumber>
    </recommendedName>
    <alternativeName>
        <fullName evidence="10">Arginine-specific carbamoyl phosphate synthetase, glutamine chain</fullName>
    </alternativeName>
</protein>
<dbReference type="CDD" id="cd01744">
    <property type="entry name" value="GATase1_CPSase"/>
    <property type="match status" value="1"/>
</dbReference>
<dbReference type="PANTHER" id="PTHR43418">
    <property type="entry name" value="MULTIFUNCTIONAL TRYPTOPHAN BIOSYNTHESIS PROTEIN-RELATED"/>
    <property type="match status" value="1"/>
</dbReference>
<dbReference type="InterPro" id="IPR017926">
    <property type="entry name" value="GATASE"/>
</dbReference>
<dbReference type="AlphaFoldDB" id="A0A6J6F6G6"/>
<evidence type="ECO:0000256" key="10">
    <source>
        <dbReference type="ARBA" id="ARBA00044340"/>
    </source>
</evidence>
<dbReference type="PANTHER" id="PTHR43418:SF7">
    <property type="entry name" value="CARBAMOYL-PHOSPHATE SYNTHASE SMALL CHAIN"/>
    <property type="match status" value="1"/>
</dbReference>
<comment type="pathway">
    <text evidence="1">Pyrimidine metabolism; UMP biosynthesis via de novo pathway; (S)-dihydroorotate from bicarbonate: step 1/3.</text>
</comment>
<evidence type="ECO:0000256" key="7">
    <source>
        <dbReference type="ARBA" id="ARBA00022840"/>
    </source>
</evidence>
<dbReference type="GO" id="GO:0005524">
    <property type="term" value="F:ATP binding"/>
    <property type="evidence" value="ECO:0007669"/>
    <property type="project" value="UniProtKB-KW"/>
</dbReference>
<dbReference type="Gene3D" id="3.50.30.20">
    <property type="entry name" value="Carbamoyl-phosphate synthase small subunit, N-terminal domain"/>
    <property type="match status" value="1"/>
</dbReference>
<feature type="domain" description="Carbamoyl-phosphate synthase small subunit N-terminal" evidence="13">
    <location>
        <begin position="5"/>
        <end position="135"/>
    </location>
</feature>
<dbReference type="PRINTS" id="PR00099">
    <property type="entry name" value="CPSGATASE"/>
</dbReference>
<evidence type="ECO:0000256" key="6">
    <source>
        <dbReference type="ARBA" id="ARBA00022741"/>
    </source>
</evidence>
<sequence length="375" mass="40699">MINFEPAALVLEDGRIFAGNSWGAIGKTFGELVFATPMSGYQETITDPSYCGQILVQTAPHIGNTGMNDDDPESDQIWISGYVVRDPSRIASNWRSQRTLDDELKTQQIVGIANVDTRAITRHLRDKGAMRAGIFSGNALQSKSEMLAAVTQQPNMKGRNLTAEVTTADRYVVPAEGEAEFKVAAIDLGIKRNTPRLLSSRKIETHVFPANTPIDEILSEGFDGVFLSNGPGDPATATEVVESIKKILAAGVPLFGICFGQQLFGRALGLETYKLQFGHRGINQPVQDLATGKVAITAHNHGFAVAVPNSSYFETPFGPGRVTHRCLNDDVVEGIELVNLPAFSVQYHPEAAAGPHDAEYLFDKFKQLLVKSKNA</sequence>
<proteinExistence type="inferred from homology"/>
<comment type="similarity">
    <text evidence="3">Belongs to the CarA family.</text>
</comment>
<gene>
    <name evidence="14" type="ORF">UFOPK1726_01126</name>
</gene>
<evidence type="ECO:0000256" key="11">
    <source>
        <dbReference type="ARBA" id="ARBA00048816"/>
    </source>
</evidence>
<dbReference type="InterPro" id="IPR006274">
    <property type="entry name" value="CarbamoylP_synth_ssu"/>
</dbReference>
<dbReference type="NCBIfam" id="NF009475">
    <property type="entry name" value="PRK12838.1"/>
    <property type="match status" value="1"/>
</dbReference>
<evidence type="ECO:0000256" key="2">
    <source>
        <dbReference type="ARBA" id="ARBA00005077"/>
    </source>
</evidence>
<dbReference type="InterPro" id="IPR029062">
    <property type="entry name" value="Class_I_gatase-like"/>
</dbReference>
<dbReference type="PRINTS" id="PR00096">
    <property type="entry name" value="GATASE"/>
</dbReference>
<dbReference type="SUPFAM" id="SSF52021">
    <property type="entry name" value="Carbamoyl phosphate synthetase, small subunit N-terminal domain"/>
    <property type="match status" value="1"/>
</dbReference>
<dbReference type="EMBL" id="CAEZTT010000165">
    <property type="protein sequence ID" value="CAB4584320.1"/>
    <property type="molecule type" value="Genomic_DNA"/>
</dbReference>
<reference evidence="14" key="1">
    <citation type="submission" date="2020-05" db="EMBL/GenBank/DDBJ databases">
        <authorList>
            <person name="Chiriac C."/>
            <person name="Salcher M."/>
            <person name="Ghai R."/>
            <person name="Kavagutti S V."/>
        </authorList>
    </citation>
    <scope>NUCLEOTIDE SEQUENCE</scope>
</reference>
<keyword evidence="6" id="KW-0547">Nucleotide-binding</keyword>
<evidence type="ECO:0000256" key="8">
    <source>
        <dbReference type="ARBA" id="ARBA00022962"/>
    </source>
</evidence>
<dbReference type="GO" id="GO:0006541">
    <property type="term" value="P:glutamine metabolic process"/>
    <property type="evidence" value="ECO:0007669"/>
    <property type="project" value="InterPro"/>
</dbReference>
<dbReference type="EC" id="6.3.5.5" evidence="4"/>
<evidence type="ECO:0000256" key="4">
    <source>
        <dbReference type="ARBA" id="ARBA00012738"/>
    </source>
</evidence>
<evidence type="ECO:0000313" key="14">
    <source>
        <dbReference type="EMBL" id="CAB4584320.1"/>
    </source>
</evidence>
<keyword evidence="5" id="KW-0436">Ligase</keyword>
<name>A0A6J6F6G6_9ZZZZ</name>
<dbReference type="Pfam" id="PF00988">
    <property type="entry name" value="CPSase_sm_chain"/>
    <property type="match status" value="1"/>
</dbReference>
<dbReference type="GO" id="GO:0004088">
    <property type="term" value="F:carbamoyl-phosphate synthase (glutamine-hydrolyzing) activity"/>
    <property type="evidence" value="ECO:0007669"/>
    <property type="project" value="UniProtKB-EC"/>
</dbReference>
<evidence type="ECO:0000256" key="12">
    <source>
        <dbReference type="ARBA" id="ARBA00049285"/>
    </source>
</evidence>
<evidence type="ECO:0000256" key="9">
    <source>
        <dbReference type="ARBA" id="ARBA00022975"/>
    </source>
</evidence>
<dbReference type="HAMAP" id="MF_01209">
    <property type="entry name" value="CPSase_S_chain"/>
    <property type="match status" value="1"/>
</dbReference>
<dbReference type="SUPFAM" id="SSF52317">
    <property type="entry name" value="Class I glutamine amidotransferase-like"/>
    <property type="match status" value="1"/>
</dbReference>
<dbReference type="InterPro" id="IPR036480">
    <property type="entry name" value="CarbP_synth_ssu_N_sf"/>
</dbReference>
<keyword evidence="8" id="KW-0315">Glutamine amidotransferase</keyword>